<dbReference type="GO" id="GO:0005507">
    <property type="term" value="F:copper ion binding"/>
    <property type="evidence" value="ECO:0007669"/>
    <property type="project" value="InterPro"/>
</dbReference>
<proteinExistence type="inferred from homology"/>
<dbReference type="eggNOG" id="COG1276">
    <property type="taxonomic scope" value="Bacteria"/>
</dbReference>
<feature type="transmembrane region" description="Helical" evidence="14">
    <location>
        <begin position="199"/>
        <end position="219"/>
    </location>
</feature>
<feature type="transmembrane region" description="Helical" evidence="14">
    <location>
        <begin position="393"/>
        <end position="410"/>
    </location>
</feature>
<feature type="domain" description="CopC" evidence="15">
    <location>
        <begin position="72"/>
        <end position="168"/>
    </location>
</feature>
<keyword evidence="6" id="KW-0479">Metal-binding</keyword>
<dbReference type="EMBL" id="FN554889">
    <property type="protein sequence ID" value="CBG68368.1"/>
    <property type="molecule type" value="Genomic_DNA"/>
</dbReference>
<keyword evidence="11 14" id="KW-0472">Membrane</keyword>
<feature type="compositionally biased region" description="Low complexity" evidence="13">
    <location>
        <begin position="529"/>
        <end position="543"/>
    </location>
</feature>
<evidence type="ECO:0000256" key="1">
    <source>
        <dbReference type="ARBA" id="ARBA00004418"/>
    </source>
</evidence>
<evidence type="ECO:0000256" key="13">
    <source>
        <dbReference type="SAM" id="MobiDB-lite"/>
    </source>
</evidence>
<evidence type="ECO:0000256" key="7">
    <source>
        <dbReference type="ARBA" id="ARBA00022729"/>
    </source>
</evidence>
<feature type="transmembrane region" description="Helical" evidence="14">
    <location>
        <begin position="355"/>
        <end position="381"/>
    </location>
</feature>
<evidence type="ECO:0000256" key="11">
    <source>
        <dbReference type="ARBA" id="ARBA00023136"/>
    </source>
</evidence>
<dbReference type="InterPro" id="IPR014755">
    <property type="entry name" value="Cu-Rt/internalin_Ig-like"/>
</dbReference>
<evidence type="ECO:0000256" key="5">
    <source>
        <dbReference type="ARBA" id="ARBA00022692"/>
    </source>
</evidence>
<feature type="transmembrane region" description="Helical" evidence="14">
    <location>
        <begin position="231"/>
        <end position="249"/>
    </location>
</feature>
<dbReference type="Pfam" id="PF04234">
    <property type="entry name" value="CopC"/>
    <property type="match status" value="1"/>
</dbReference>
<dbReference type="GO" id="GO:0006825">
    <property type="term" value="P:copper ion transport"/>
    <property type="evidence" value="ECO:0007669"/>
    <property type="project" value="InterPro"/>
</dbReference>
<dbReference type="GO" id="GO:0046688">
    <property type="term" value="P:response to copper ion"/>
    <property type="evidence" value="ECO:0007669"/>
    <property type="project" value="InterPro"/>
</dbReference>
<reference evidence="17 18" key="1">
    <citation type="journal article" date="2010" name="Mol. Plant Microbe Interact.">
        <title>Streptomyces scabies 87-22 contains a coronafacic acid-like biosynthetic cluster that contributes to plant-microbe interactions.</title>
        <authorList>
            <person name="Bignell D.R."/>
            <person name="Seipke R.F."/>
            <person name="Huguet-Tapia J.C."/>
            <person name="Chambers A.H."/>
            <person name="Parry R.J."/>
            <person name="Loria R."/>
        </authorList>
    </citation>
    <scope>NUCLEOTIDE SEQUENCE [LARGE SCALE GENOMIC DNA]</scope>
    <source>
        <strain evidence="17 18">87.22</strain>
    </source>
</reference>
<evidence type="ECO:0000313" key="18">
    <source>
        <dbReference type="Proteomes" id="UP000001444"/>
    </source>
</evidence>
<dbReference type="Proteomes" id="UP000001444">
    <property type="component" value="Chromosome"/>
</dbReference>
<keyword evidence="5 14" id="KW-0812">Transmembrane</keyword>
<keyword evidence="4" id="KW-1003">Cell membrane</keyword>
<dbReference type="InterPro" id="IPR008620">
    <property type="entry name" value="FixH"/>
</dbReference>
<evidence type="ECO:0000259" key="15">
    <source>
        <dbReference type="Pfam" id="PF04234"/>
    </source>
</evidence>
<dbReference type="InterPro" id="IPR032694">
    <property type="entry name" value="CopC/D"/>
</dbReference>
<accession>C9Z6H7</accession>
<dbReference type="PANTHER" id="PTHR34820">
    <property type="entry name" value="INNER MEMBRANE PROTEIN YEBZ"/>
    <property type="match status" value="1"/>
</dbReference>
<evidence type="ECO:0000256" key="2">
    <source>
        <dbReference type="ARBA" id="ARBA00004651"/>
    </source>
</evidence>
<dbReference type="eggNOG" id="COG2372">
    <property type="taxonomic scope" value="Bacteria"/>
</dbReference>
<dbReference type="Pfam" id="PF05425">
    <property type="entry name" value="CopD"/>
    <property type="match status" value="1"/>
</dbReference>
<dbReference type="InterPro" id="IPR007348">
    <property type="entry name" value="CopC_dom"/>
</dbReference>
<feature type="transmembrane region" description="Helical" evidence="14">
    <location>
        <begin position="48"/>
        <end position="71"/>
    </location>
</feature>
<keyword evidence="10" id="KW-0186">Copper</keyword>
<evidence type="ECO:0000256" key="6">
    <source>
        <dbReference type="ARBA" id="ARBA00022723"/>
    </source>
</evidence>
<dbReference type="SUPFAM" id="SSF81296">
    <property type="entry name" value="E set domains"/>
    <property type="match status" value="1"/>
</dbReference>
<feature type="region of interest" description="Disordered" evidence="13">
    <location>
        <begin position="1"/>
        <end position="38"/>
    </location>
</feature>
<keyword evidence="18" id="KW-1185">Reference proteome</keyword>
<dbReference type="Gene3D" id="2.60.40.1220">
    <property type="match status" value="1"/>
</dbReference>
<dbReference type="GO" id="GO:0042597">
    <property type="term" value="C:periplasmic space"/>
    <property type="evidence" value="ECO:0007669"/>
    <property type="project" value="UniProtKB-SubCell"/>
</dbReference>
<feature type="region of interest" description="Disordered" evidence="13">
    <location>
        <begin position="461"/>
        <end position="486"/>
    </location>
</feature>
<dbReference type="KEGG" id="scb:SCAB_12001"/>
<feature type="transmembrane region" description="Helical" evidence="14">
    <location>
        <begin position="278"/>
        <end position="300"/>
    </location>
</feature>
<keyword evidence="9 14" id="KW-1133">Transmembrane helix</keyword>
<keyword evidence="7" id="KW-0732">Signal</keyword>
<sequence>MRTRGRVRAAVHDHESVIPSRSRAGRADHPPTGEQAGMNRGSVRVRRALGALTAVLAAVLIVLGGAGTAAAHAELDSTDPAADSVVPRQPSAVTLTFSEGVTLPADALRILDPAGERVDTGTPRHAGDRAETVRVALRDGLADGTYTVAWQVIFADSHPGGGAFTFSVGKPSASSVSVEELRGARTDGLISFLYGTGRAVAYAAFALLAGAVAFVLICWPAGAAVRRVQKLLAAGWIGLLGSTIVLMMLRGPYEQGSGVTPSADPATAQAHVPMDERIYVALAIRLLLLAASGVYLVLLVGQLGQSTPSGNADDAVKGRPWSRRRLGAAGLALAVGLSATWVMTNHASEGIQVWLALPVTALHLLAMAAWLGGLVTLAVGLRQGLTPAAVDRFSLVAAGSVTVLVLTGLYQSWRGLGSWAALFDTEYGRLLLIKAGCVTLMLAAAWFSRSRLARLRRSGTRAADSADPAADPAPSEAGDASARVGPHGSARVALRRSVLAESVMAVAVLVVTTMLTATPPARTAGTDGSAPRDPAASAASARPLTLTIPYDTGGRTANARGTATVRLAPAASGGRTVTLRLAGADGRPAEVPETGLAFTLPAENLGPLRVTLRADGTGSWKGVVRLPLAGAWTVTLTVRSSEIDQTTEKRRLTIGG</sequence>
<feature type="transmembrane region" description="Helical" evidence="14">
    <location>
        <begin position="326"/>
        <end position="343"/>
    </location>
</feature>
<comment type="subcellular location">
    <subcellularLocation>
        <location evidence="2">Cell membrane</location>
        <topology evidence="2">Multi-pass membrane protein</topology>
    </subcellularLocation>
    <subcellularLocation>
        <location evidence="1">Periplasm</location>
    </subcellularLocation>
</comment>
<feature type="compositionally biased region" description="Low complexity" evidence="13">
    <location>
        <begin position="461"/>
        <end position="482"/>
    </location>
</feature>
<evidence type="ECO:0000313" key="17">
    <source>
        <dbReference type="EMBL" id="CBG68368.1"/>
    </source>
</evidence>
<dbReference type="Pfam" id="PF05751">
    <property type="entry name" value="FixH"/>
    <property type="match status" value="1"/>
</dbReference>
<feature type="region of interest" description="Disordered" evidence="13">
    <location>
        <begin position="519"/>
        <end position="557"/>
    </location>
</feature>
<evidence type="ECO:0000256" key="3">
    <source>
        <dbReference type="ARBA" id="ARBA00010509"/>
    </source>
</evidence>
<gene>
    <name evidence="17" type="ordered locus">SCAB_12001</name>
</gene>
<feature type="transmembrane region" description="Helical" evidence="14">
    <location>
        <begin position="498"/>
        <end position="517"/>
    </location>
</feature>
<evidence type="ECO:0000256" key="4">
    <source>
        <dbReference type="ARBA" id="ARBA00022475"/>
    </source>
</evidence>
<dbReference type="InterPro" id="IPR014756">
    <property type="entry name" value="Ig_E-set"/>
</dbReference>
<organism evidence="17 18">
    <name type="scientific">Streptomyces scabiei (strain 87.22)</name>
    <dbReference type="NCBI Taxonomy" id="680198"/>
    <lineage>
        <taxon>Bacteria</taxon>
        <taxon>Bacillati</taxon>
        <taxon>Actinomycetota</taxon>
        <taxon>Actinomycetes</taxon>
        <taxon>Kitasatosporales</taxon>
        <taxon>Streptomycetaceae</taxon>
        <taxon>Streptomyces</taxon>
    </lineage>
</organism>
<evidence type="ECO:0000256" key="9">
    <source>
        <dbReference type="ARBA" id="ARBA00022989"/>
    </source>
</evidence>
<name>C9Z6H7_STRSW</name>
<evidence type="ECO:0000256" key="12">
    <source>
        <dbReference type="ARBA" id="ARBA00070395"/>
    </source>
</evidence>
<feature type="transmembrane region" description="Helical" evidence="14">
    <location>
        <begin position="430"/>
        <end position="448"/>
    </location>
</feature>
<dbReference type="AlphaFoldDB" id="C9Z6H7"/>
<evidence type="ECO:0000256" key="14">
    <source>
        <dbReference type="SAM" id="Phobius"/>
    </source>
</evidence>
<dbReference type="FunFam" id="2.60.40.1220:FF:000001">
    <property type="entry name" value="CopC domain-containing protein YobA"/>
    <property type="match status" value="1"/>
</dbReference>
<dbReference type="InterPro" id="IPR008457">
    <property type="entry name" value="Cu-R_CopD_dom"/>
</dbReference>
<feature type="domain" description="Copper resistance protein D" evidence="16">
    <location>
        <begin position="388"/>
        <end position="515"/>
    </location>
</feature>
<keyword evidence="8" id="KW-0574">Periplasm</keyword>
<evidence type="ECO:0000259" key="16">
    <source>
        <dbReference type="Pfam" id="PF05425"/>
    </source>
</evidence>
<evidence type="ECO:0000256" key="10">
    <source>
        <dbReference type="ARBA" id="ARBA00023008"/>
    </source>
</evidence>
<evidence type="ECO:0000256" key="8">
    <source>
        <dbReference type="ARBA" id="ARBA00022764"/>
    </source>
</evidence>
<dbReference type="STRING" id="680198.SCAB_12001"/>
<dbReference type="GO" id="GO:0005886">
    <property type="term" value="C:plasma membrane"/>
    <property type="evidence" value="ECO:0007669"/>
    <property type="project" value="UniProtKB-SubCell"/>
</dbReference>
<comment type="similarity">
    <text evidence="3">Belongs to the CopC family.</text>
</comment>
<dbReference type="PANTHER" id="PTHR34820:SF4">
    <property type="entry name" value="INNER MEMBRANE PROTEIN YEBZ"/>
    <property type="match status" value="1"/>
</dbReference>
<protein>
    <recommendedName>
        <fullName evidence="12">Protein YobA</fullName>
    </recommendedName>
</protein>
<dbReference type="HOGENOM" id="CLU_023176_0_0_11"/>